<evidence type="ECO:0000313" key="2">
    <source>
        <dbReference type="EMBL" id="MFO7193375.1"/>
    </source>
</evidence>
<dbReference type="CDD" id="cd00093">
    <property type="entry name" value="HTH_XRE"/>
    <property type="match status" value="1"/>
</dbReference>
<dbReference type="InterPro" id="IPR043917">
    <property type="entry name" value="DUF5753"/>
</dbReference>
<dbReference type="InterPro" id="IPR010982">
    <property type="entry name" value="Lambda_DNA-bd_dom_sf"/>
</dbReference>
<dbReference type="STRING" id="1111738.GCA_000427905_00233"/>
<dbReference type="EMBL" id="QGUI01000093">
    <property type="protein sequence ID" value="PZN00334.1"/>
    <property type="molecule type" value="Genomic_DNA"/>
</dbReference>
<dbReference type="SMART" id="SM00530">
    <property type="entry name" value="HTH_XRE"/>
    <property type="match status" value="1"/>
</dbReference>
<dbReference type="GO" id="GO:0003677">
    <property type="term" value="F:DNA binding"/>
    <property type="evidence" value="ECO:0007669"/>
    <property type="project" value="InterPro"/>
</dbReference>
<dbReference type="AlphaFoldDB" id="A0A2W4LRP0"/>
<sequence length="289" mass="32621">MRQRHVHPGEGLVPNIKAVRLGRTLARARHRAGLNVREAARKLGMKHHQRLHNMEKGRGPYDPEEIATLLGIYGTDPTVRAQIQLQVRALTQPVWWQRTMPGLPDDIGLLAEFEEQATAITEWGALILPGLTQTRAYSRAWMTTADDLAEDAVEVRLTMRARRQQRLDDGIPYTAFITEHALRASPGDPEVHVQQLNKLLDLSQRPNVRIRLIPMGTRVYRGQVGGFVLLEFGDDAEALVQLEQDSSVVWLTEDEATKPYLKARAQLESVAVDATDLIKRIRQELEEAT</sequence>
<reference evidence="2" key="4">
    <citation type="submission" date="2023-08" db="EMBL/GenBank/DDBJ databases">
        <authorList>
            <person name="Guima S.E.S."/>
            <person name="Martins L.F."/>
            <person name="Silva A.M."/>
            <person name="Setubal J.C."/>
        </authorList>
    </citation>
    <scope>NUCLEOTIDE SEQUENCE</scope>
    <source>
        <strain evidence="2">ZC4RG45</strain>
    </source>
</reference>
<evidence type="ECO:0000313" key="3">
    <source>
        <dbReference type="EMBL" id="PZN00334.1"/>
    </source>
</evidence>
<gene>
    <name evidence="2" type="ORF">DIU77_014125</name>
    <name evidence="3" type="ORF">DIU77_03910</name>
</gene>
<name>A0A2W4LRP0_9PSEU</name>
<dbReference type="EMBL" id="QGUI02000203">
    <property type="protein sequence ID" value="MFO7193375.1"/>
    <property type="molecule type" value="Genomic_DNA"/>
</dbReference>
<reference evidence="3" key="2">
    <citation type="submission" date="2018-05" db="EMBL/GenBank/DDBJ databases">
        <authorList>
            <person name="Lanie J.A."/>
            <person name="Ng W.-L."/>
            <person name="Kazmierczak K.M."/>
            <person name="Andrzejewski T.M."/>
            <person name="Davidsen T.M."/>
            <person name="Wayne K.J."/>
            <person name="Tettelin H."/>
            <person name="Glass J.I."/>
            <person name="Rusch D."/>
            <person name="Podicherti R."/>
            <person name="Tsui H.-C.T."/>
            <person name="Winkler M.E."/>
        </authorList>
    </citation>
    <scope>NUCLEOTIDE SEQUENCE</scope>
    <source>
        <strain evidence="3">ZC4RG45</strain>
    </source>
</reference>
<comment type="caution">
    <text evidence="3">The sequence shown here is derived from an EMBL/GenBank/DDBJ whole genome shotgun (WGS) entry which is preliminary data.</text>
</comment>
<dbReference type="InterPro" id="IPR001387">
    <property type="entry name" value="Cro/C1-type_HTH"/>
</dbReference>
<dbReference type="Proteomes" id="UP000249324">
    <property type="component" value="Unassembled WGS sequence"/>
</dbReference>
<dbReference type="Gene3D" id="1.10.260.40">
    <property type="entry name" value="lambda repressor-like DNA-binding domains"/>
    <property type="match status" value="1"/>
</dbReference>
<dbReference type="SUPFAM" id="SSF47413">
    <property type="entry name" value="lambda repressor-like DNA-binding domains"/>
    <property type="match status" value="1"/>
</dbReference>
<proteinExistence type="predicted"/>
<feature type="domain" description="HTH cro/C1-type" evidence="1">
    <location>
        <begin position="25"/>
        <end position="80"/>
    </location>
</feature>
<dbReference type="PROSITE" id="PS50943">
    <property type="entry name" value="HTH_CROC1"/>
    <property type="match status" value="1"/>
</dbReference>
<protein>
    <submittedName>
        <fullName evidence="2">Helix-turn-helix transcriptional regulator</fullName>
    </submittedName>
    <submittedName>
        <fullName evidence="3">XRE family transcriptional regulator</fullName>
    </submittedName>
</protein>
<organism evidence="3">
    <name type="scientific">Thermocrispum agreste</name>
    <dbReference type="NCBI Taxonomy" id="37925"/>
    <lineage>
        <taxon>Bacteria</taxon>
        <taxon>Bacillati</taxon>
        <taxon>Actinomycetota</taxon>
        <taxon>Actinomycetes</taxon>
        <taxon>Pseudonocardiales</taxon>
        <taxon>Pseudonocardiaceae</taxon>
        <taxon>Thermocrispum</taxon>
    </lineage>
</organism>
<dbReference type="Pfam" id="PF13560">
    <property type="entry name" value="HTH_31"/>
    <property type="match status" value="1"/>
</dbReference>
<evidence type="ECO:0000313" key="4">
    <source>
        <dbReference type="Proteomes" id="UP000249324"/>
    </source>
</evidence>
<evidence type="ECO:0000259" key="1">
    <source>
        <dbReference type="PROSITE" id="PS50943"/>
    </source>
</evidence>
<accession>A0A2W4LRP0</accession>
<reference evidence="2 4" key="3">
    <citation type="journal article" date="2021" name="BMC Genomics">
        <title>Genome-resolved metagenome and metatranscriptome analyses of thermophilic composting reveal key bacterial players and their metabolic interactions.</title>
        <authorList>
            <person name="Braga L.P.P."/>
            <person name="Pereira R.V."/>
            <person name="Martins L.F."/>
            <person name="Moura L.M.S."/>
            <person name="Sanchez F.B."/>
            <person name="Patane J.S.L."/>
            <person name="da Silva A.M."/>
            <person name="Setubal J.C."/>
        </authorList>
    </citation>
    <scope>NUCLEOTIDE SEQUENCE [LARGE SCALE GENOMIC DNA]</scope>
    <source>
        <strain evidence="2">ZC4RG45</strain>
    </source>
</reference>
<dbReference type="Pfam" id="PF19054">
    <property type="entry name" value="DUF5753"/>
    <property type="match status" value="1"/>
</dbReference>
<reference evidence="2" key="1">
    <citation type="submission" date="2018-05" db="EMBL/GenBank/DDBJ databases">
        <authorList>
            <person name="Moura L."/>
            <person name="Setubal J.C."/>
        </authorList>
    </citation>
    <scope>NUCLEOTIDE SEQUENCE</scope>
    <source>
        <strain evidence="2">ZC4RG45</strain>
    </source>
</reference>